<comment type="function">
    <text evidence="15">Reverse transcriptase/ribonuclease H (RT) is a multifunctional enzyme that catalyzes the conversion of the retro-elements RNA genome into dsDNA within the VLP. The enzyme displays a DNA polymerase activity that can copy either DNA or RNA templates, and a ribonuclease H (RNase H) activity that cleaves the RNA strand of RNA-DNA heteroduplexes during plus-strand synthesis and hydrolyzes RNA primers. The conversion leads to a linear dsDNA copy of the retrotransposon that includes long terminal repeats (LTRs) at both ends.</text>
</comment>
<dbReference type="PROSITE" id="PS00141">
    <property type="entry name" value="ASP_PROTEASE"/>
    <property type="match status" value="1"/>
</dbReference>
<dbReference type="RefSeq" id="XP_003980131.1">
    <property type="nucleotide sequence ID" value="XM_003980082.1"/>
</dbReference>
<dbReference type="Gene3D" id="3.30.420.10">
    <property type="entry name" value="Ribonuclease H-like superfamily/Ribonuclease H"/>
    <property type="match status" value="1"/>
</dbReference>
<dbReference type="InterPro" id="IPR001584">
    <property type="entry name" value="Integrase_cat-core"/>
</dbReference>
<dbReference type="Gene3D" id="2.40.70.10">
    <property type="entry name" value="Acid Proteases"/>
    <property type="match status" value="1"/>
</dbReference>
<dbReference type="OMA" id="KLNGIMK"/>
<keyword evidence="6" id="KW-0808">Transferase</keyword>
<gene>
    <name evidence="20" type="primary">NDAI0G04700</name>
    <name evidence="20" type="ordered locus">NDAI_0G04700</name>
</gene>
<evidence type="ECO:0000256" key="4">
    <source>
        <dbReference type="ARBA" id="ARBA00012493"/>
    </source>
</evidence>
<protein>
    <recommendedName>
        <fullName evidence="4">RNA-directed DNA polymerase</fullName>
        <ecNumber evidence="4">2.7.7.49</ecNumber>
    </recommendedName>
</protein>
<dbReference type="Pfam" id="PF17917">
    <property type="entry name" value="RT_RNaseH"/>
    <property type="match status" value="1"/>
</dbReference>
<keyword evidence="9" id="KW-0645">Protease</keyword>
<reference evidence="20 21" key="1">
    <citation type="journal article" date="2011" name="Proc. Natl. Acad. Sci. U.S.A.">
        <title>Evolutionary erosion of yeast sex chromosomes by mating-type switching accidents.</title>
        <authorList>
            <person name="Gordon J.L."/>
            <person name="Armisen D."/>
            <person name="Proux-Wera E."/>
            <person name="Oheigeartaigh S.S."/>
            <person name="Byrne K.P."/>
            <person name="Wolfe K.H."/>
        </authorList>
    </citation>
    <scope>NUCLEOTIDE SEQUENCE [LARGE SCALE GENOMIC DNA]</scope>
    <source>
        <strain evidence="21">ATCC 10597 / BCRC 20456 / CBS 421 / NBRC 0211 / NRRL Y-12639</strain>
    </source>
</reference>
<dbReference type="GO" id="GO:0003723">
    <property type="term" value="F:RNA binding"/>
    <property type="evidence" value="ECO:0007669"/>
    <property type="project" value="UniProtKB-KW"/>
</dbReference>
<feature type="domain" description="Integrase catalytic" evidence="19">
    <location>
        <begin position="887"/>
        <end position="1046"/>
    </location>
</feature>
<dbReference type="InterPro" id="IPR050951">
    <property type="entry name" value="Retrovirus_Pol_polyprotein"/>
</dbReference>
<organism evidence="20 21">
    <name type="scientific">Naumovozyma dairenensis (strain ATCC 10597 / BCRC 20456 / CBS 421 / NBRC 0211 / NRRL Y-12639)</name>
    <name type="common">Saccharomyces dairenensis</name>
    <dbReference type="NCBI Taxonomy" id="1071378"/>
    <lineage>
        <taxon>Eukaryota</taxon>
        <taxon>Fungi</taxon>
        <taxon>Dikarya</taxon>
        <taxon>Ascomycota</taxon>
        <taxon>Saccharomycotina</taxon>
        <taxon>Saccharomycetes</taxon>
        <taxon>Saccharomycetales</taxon>
        <taxon>Saccharomycetaceae</taxon>
        <taxon>Naumovozyma</taxon>
    </lineage>
</organism>
<dbReference type="InterPro" id="IPR001969">
    <property type="entry name" value="Aspartic_peptidase_AS"/>
</dbReference>
<evidence type="ECO:0000259" key="18">
    <source>
        <dbReference type="PROSITE" id="PS50878"/>
    </source>
</evidence>
<dbReference type="GO" id="GO:0005737">
    <property type="term" value="C:cytoplasm"/>
    <property type="evidence" value="ECO:0007669"/>
    <property type="project" value="UniProtKB-SubCell"/>
</dbReference>
<keyword evidence="14" id="KW-0539">Nucleus</keyword>
<feature type="compositionally biased region" description="Polar residues" evidence="17">
    <location>
        <begin position="1209"/>
        <end position="1225"/>
    </location>
</feature>
<comment type="catalytic activity">
    <reaction evidence="1">
        <text>Endonucleolytic cleavage to 5'-phosphomonoester.</text>
        <dbReference type="EC" id="3.1.26.4"/>
    </reaction>
</comment>
<dbReference type="AlphaFoldDB" id="J7SBP5"/>
<keyword evidence="8" id="KW-0540">Nuclease</keyword>
<evidence type="ECO:0000256" key="14">
    <source>
        <dbReference type="ARBA" id="ARBA00023242"/>
    </source>
</evidence>
<dbReference type="eggNOG" id="KOG0017">
    <property type="taxonomic scope" value="Eukaryota"/>
</dbReference>
<comment type="function">
    <text evidence="16">Integrase (IN) targets the VLP to the nucleus, where a subparticle preintegration complex (PIC) containing at least integrase and the newly synthesized dsDNA copy of the retrotransposon must transit the nuclear membrane. Once in the nucleus, integrase performs the integration of the dsDNA into the host genome.</text>
</comment>
<dbReference type="GO" id="GO:0004190">
    <property type="term" value="F:aspartic-type endopeptidase activity"/>
    <property type="evidence" value="ECO:0007669"/>
    <property type="project" value="UniProtKB-KW"/>
</dbReference>
<dbReference type="Pfam" id="PF00665">
    <property type="entry name" value="rve"/>
    <property type="match status" value="1"/>
</dbReference>
<comment type="subcellular location">
    <subcellularLocation>
        <location evidence="3">Cytoplasm</location>
    </subcellularLocation>
    <subcellularLocation>
        <location evidence="2">Nucleus</location>
    </subcellularLocation>
</comment>
<evidence type="ECO:0000256" key="2">
    <source>
        <dbReference type="ARBA" id="ARBA00004123"/>
    </source>
</evidence>
<evidence type="ECO:0000256" key="3">
    <source>
        <dbReference type="ARBA" id="ARBA00004496"/>
    </source>
</evidence>
<evidence type="ECO:0000259" key="19">
    <source>
        <dbReference type="PROSITE" id="PS50994"/>
    </source>
</evidence>
<keyword evidence="7" id="KW-0548">Nucleotidyltransferase</keyword>
<keyword evidence="5" id="KW-0963">Cytoplasm</keyword>
<dbReference type="HOGENOM" id="CLU_000384_38_1_1"/>
<dbReference type="SUPFAM" id="SSF53098">
    <property type="entry name" value="Ribonuclease H-like"/>
    <property type="match status" value="1"/>
</dbReference>
<accession>J7SBP5</accession>
<feature type="domain" description="Reverse transcriptase" evidence="18">
    <location>
        <begin position="274"/>
        <end position="452"/>
    </location>
</feature>
<dbReference type="InterPro" id="IPR000477">
    <property type="entry name" value="RT_dom"/>
</dbReference>
<name>J7SBP5_NAUDC</name>
<dbReference type="CDD" id="cd01647">
    <property type="entry name" value="RT_LTR"/>
    <property type="match status" value="1"/>
</dbReference>
<keyword evidence="13" id="KW-0695">RNA-directed DNA polymerase</keyword>
<sequence length="1255" mass="144588">MYTVSNKRNYNLNNTTVYSQDLSTTNQTIYHIRARHQWKTLPMATIWIDKRQVQALLDSGSEINLIQEDIAKMLEHQKNVSRINNNNPVRIECGGKISMSEYLLLGSCFKLKERSYTALFHVVNISTNVPKMILGIPWLREHGIILNFEQNAYSIMDQGGKIIDQVNNDTGYKSNFQQVTDNSSYLTQEHANSNLEDEGHDKVDNSEITLPPELSDLAIYFAKPDYKGKLKESDFKTFIEFEKTKPNRMGTPGYPIPQAWLTQAKKQMQVMVDQGVVEEVNGYCNYVSPGFFIRKRDTEELRLVINYRTANQYVIGMESQLPSIYDSIVTLPDSVFTVLDITSAFYTVKLDKLSQDFLCFKVGNQTYRPLRAPMGYKNSAQLFAAFINHILPSSLKPHLTIYVDDLLIIGKPNTIVSLTREVIQHLGGYGIRFSAKKIQFNQRSIEYLGYKIVPGGIKPLERHIEAIVNLPPPQTVRDVRSLIGMANFIRNWIPNISESLKHMYQTIKDYGDKGKKGRISISEELILEYQNFKETLQRLPTIGRFIPGYPILIFTDASRYSTGAVVIQLSDKADSRKPIQIIIDEIKERNGKVQGKISGFSSHKLTPAEQNYSVYDLELLAIDKVLEQYEQWLIGSPVTVITDHANLSRLTTKVRLTPRISRTMEFLMQFDVRIGFMEGDSNTMADGLSRYPIHKSSEPSKIEVELFRRSKLRPEILEPSIPYEDTEIPNQVKRLFITTAKINESDNVFLRVPEMTLEIVEKYQEDQIHDITGLPITLHDKLKEAVSNIKVNSKLHFLTIQGDKLLTKEHKWWIPQEQYEIILWIIWNTHINNDMHRGIQETLRCIRKRYNFDDLYKLTQVVVNSCKICQSNKPTNFSISNYRYIPTPSRPHMIMSADHITDLDTSKDGYNEILVIVDLFTRYTYLIAAKKQDTAEETFQRLEERLCLHGGLPITMLTDNGTKYKGEFNKNLSWRGINHWNTSIYRAKSNGANERMNGIIKQCLRTHGALMRPHWPQHLSATEFFINSRTHSATRRSPNELKFGYEPEWIDTNKRLEMLNTDTRIQVMSDEEWYNYIQEKVKPIQALLVKSKDRNKQKITKTGKPVVFKVGEMVWISRHAYVAKGLKALKAVFIGPAVIKEAVRETSYKVNILNSSIVLHVNAEFLSKFIKPIDTVRQLRIAMDEYFETIVTTDNTPKQTKLNGIMKASQENGHPNQEDFQSTNKRGAPSELNEKNAINDANTTTRKKICRRSKH</sequence>
<evidence type="ECO:0000256" key="11">
    <source>
        <dbReference type="ARBA" id="ARBA00022801"/>
    </source>
</evidence>
<feature type="compositionally biased region" description="Basic residues" evidence="17">
    <location>
        <begin position="1245"/>
        <end position="1255"/>
    </location>
</feature>
<proteinExistence type="predicted"/>
<evidence type="ECO:0000256" key="15">
    <source>
        <dbReference type="ARBA" id="ARBA00025590"/>
    </source>
</evidence>
<dbReference type="GO" id="GO:0006508">
    <property type="term" value="P:proteolysis"/>
    <property type="evidence" value="ECO:0007669"/>
    <property type="project" value="InterPro"/>
</dbReference>
<evidence type="ECO:0000256" key="6">
    <source>
        <dbReference type="ARBA" id="ARBA00022679"/>
    </source>
</evidence>
<evidence type="ECO:0000256" key="13">
    <source>
        <dbReference type="ARBA" id="ARBA00022918"/>
    </source>
</evidence>
<evidence type="ECO:0000256" key="5">
    <source>
        <dbReference type="ARBA" id="ARBA00022490"/>
    </source>
</evidence>
<keyword evidence="9" id="KW-0064">Aspartyl protease</keyword>
<dbReference type="GO" id="GO:0005634">
    <property type="term" value="C:nucleus"/>
    <property type="evidence" value="ECO:0007669"/>
    <property type="project" value="UniProtKB-SubCell"/>
</dbReference>
<dbReference type="InterPro" id="IPR041588">
    <property type="entry name" value="Integrase_H2C2"/>
</dbReference>
<dbReference type="InterPro" id="IPR043502">
    <property type="entry name" value="DNA/RNA_pol_sf"/>
</dbReference>
<dbReference type="EC" id="2.7.7.49" evidence="4"/>
<evidence type="ECO:0000256" key="9">
    <source>
        <dbReference type="ARBA" id="ARBA00022750"/>
    </source>
</evidence>
<dbReference type="PROSITE" id="PS50994">
    <property type="entry name" value="INTEGRASE"/>
    <property type="match status" value="1"/>
</dbReference>
<dbReference type="Proteomes" id="UP000000689">
    <property type="component" value="Chromosome 7"/>
</dbReference>
<dbReference type="Pfam" id="PF00078">
    <property type="entry name" value="RVT_1"/>
    <property type="match status" value="1"/>
</dbReference>
<dbReference type="InterPro" id="IPR041373">
    <property type="entry name" value="RT_RNaseH"/>
</dbReference>
<dbReference type="EMBL" id="HE580273">
    <property type="protein sequence ID" value="CCK73455.1"/>
    <property type="molecule type" value="Genomic_DNA"/>
</dbReference>
<evidence type="ECO:0000256" key="17">
    <source>
        <dbReference type="SAM" id="MobiDB-lite"/>
    </source>
</evidence>
<dbReference type="Gene3D" id="3.10.10.10">
    <property type="entry name" value="HIV Type 1 Reverse Transcriptase, subunit A, domain 1"/>
    <property type="match status" value="1"/>
</dbReference>
<evidence type="ECO:0000313" key="21">
    <source>
        <dbReference type="Proteomes" id="UP000000689"/>
    </source>
</evidence>
<dbReference type="GO" id="GO:0004523">
    <property type="term" value="F:RNA-DNA hybrid ribonuclease activity"/>
    <property type="evidence" value="ECO:0007669"/>
    <property type="project" value="UniProtKB-EC"/>
</dbReference>
<evidence type="ECO:0000313" key="20">
    <source>
        <dbReference type="EMBL" id="CCK73455.1"/>
    </source>
</evidence>
<evidence type="ECO:0000256" key="7">
    <source>
        <dbReference type="ARBA" id="ARBA00022695"/>
    </source>
</evidence>
<dbReference type="CDD" id="cd00303">
    <property type="entry name" value="retropepsin_like"/>
    <property type="match status" value="1"/>
</dbReference>
<dbReference type="GeneID" id="13926934"/>
<keyword evidence="21" id="KW-1185">Reference proteome</keyword>
<keyword evidence="12" id="KW-0694">RNA-binding</keyword>
<dbReference type="PANTHER" id="PTHR37984:SF5">
    <property type="entry name" value="PROTEIN NYNRIN-LIKE"/>
    <property type="match status" value="1"/>
</dbReference>
<evidence type="ECO:0000256" key="16">
    <source>
        <dbReference type="ARBA" id="ARBA00025615"/>
    </source>
</evidence>
<dbReference type="SUPFAM" id="SSF56672">
    <property type="entry name" value="DNA/RNA polymerases"/>
    <property type="match status" value="1"/>
</dbReference>
<dbReference type="Gene3D" id="3.30.70.270">
    <property type="match status" value="2"/>
</dbReference>
<evidence type="ECO:0000256" key="12">
    <source>
        <dbReference type="ARBA" id="ARBA00022884"/>
    </source>
</evidence>
<dbReference type="GO" id="GO:0015074">
    <property type="term" value="P:DNA integration"/>
    <property type="evidence" value="ECO:0007669"/>
    <property type="project" value="InterPro"/>
</dbReference>
<dbReference type="PANTHER" id="PTHR37984">
    <property type="entry name" value="PROTEIN CBG26694"/>
    <property type="match status" value="1"/>
</dbReference>
<dbReference type="Pfam" id="PF17921">
    <property type="entry name" value="Integrase_H2C2"/>
    <property type="match status" value="1"/>
</dbReference>
<dbReference type="InterPro" id="IPR036397">
    <property type="entry name" value="RNaseH_sf"/>
</dbReference>
<dbReference type="InterPro" id="IPR012337">
    <property type="entry name" value="RNaseH-like_sf"/>
</dbReference>
<feature type="region of interest" description="Disordered" evidence="17">
    <location>
        <begin position="1209"/>
        <end position="1255"/>
    </location>
</feature>
<evidence type="ECO:0000256" key="10">
    <source>
        <dbReference type="ARBA" id="ARBA00022759"/>
    </source>
</evidence>
<dbReference type="Gene3D" id="1.10.340.70">
    <property type="match status" value="1"/>
</dbReference>
<dbReference type="OrthoDB" id="5153223at2759"/>
<keyword evidence="10" id="KW-0255">Endonuclease</keyword>
<dbReference type="SUPFAM" id="SSF50630">
    <property type="entry name" value="Acid proteases"/>
    <property type="match status" value="1"/>
</dbReference>
<dbReference type="PROSITE" id="PS50878">
    <property type="entry name" value="RT_POL"/>
    <property type="match status" value="1"/>
</dbReference>
<dbReference type="InterPro" id="IPR021109">
    <property type="entry name" value="Peptidase_aspartic_dom_sf"/>
</dbReference>
<dbReference type="KEGG" id="ndi:NDAI_0G04700"/>
<dbReference type="GO" id="GO:0003964">
    <property type="term" value="F:RNA-directed DNA polymerase activity"/>
    <property type="evidence" value="ECO:0007669"/>
    <property type="project" value="UniProtKB-KW"/>
</dbReference>
<keyword evidence="11" id="KW-0378">Hydrolase</keyword>
<dbReference type="CDD" id="cd09274">
    <property type="entry name" value="RNase_HI_RT_Ty3"/>
    <property type="match status" value="1"/>
</dbReference>
<evidence type="ECO:0000256" key="8">
    <source>
        <dbReference type="ARBA" id="ARBA00022722"/>
    </source>
</evidence>
<dbReference type="InterPro" id="IPR043128">
    <property type="entry name" value="Rev_trsase/Diguanyl_cyclase"/>
</dbReference>
<evidence type="ECO:0000256" key="1">
    <source>
        <dbReference type="ARBA" id="ARBA00000077"/>
    </source>
</evidence>